<evidence type="ECO:0000259" key="1">
    <source>
        <dbReference type="Pfam" id="PF01402"/>
    </source>
</evidence>
<dbReference type="EMBL" id="JAMXMC010000001">
    <property type="protein sequence ID" value="MCO5975358.1"/>
    <property type="molecule type" value="Genomic_DNA"/>
</dbReference>
<proteinExistence type="predicted"/>
<evidence type="ECO:0000313" key="3">
    <source>
        <dbReference type="Proteomes" id="UP001204851"/>
    </source>
</evidence>
<protein>
    <submittedName>
        <fullName evidence="2">Ribbon-helix-helix domain-containing protein</fullName>
    </submittedName>
</protein>
<reference evidence="2 3" key="1">
    <citation type="submission" date="2022-06" db="EMBL/GenBank/DDBJ databases">
        <title>Ideonella sp. NS12-5 Genome sequencing and assembly.</title>
        <authorList>
            <person name="Jung Y."/>
        </authorList>
    </citation>
    <scope>NUCLEOTIDE SEQUENCE [LARGE SCALE GENOMIC DNA]</scope>
    <source>
        <strain evidence="2 3">NS12-5</strain>
    </source>
</reference>
<comment type="caution">
    <text evidence="2">The sequence shown here is derived from an EMBL/GenBank/DDBJ whole genome shotgun (WGS) entry which is preliminary data.</text>
</comment>
<dbReference type="RefSeq" id="WP_252767805.1">
    <property type="nucleotide sequence ID" value="NZ_JAMXMC010000001.1"/>
</dbReference>
<dbReference type="InterPro" id="IPR002145">
    <property type="entry name" value="CopG"/>
</dbReference>
<sequence length="66" mass="7663">MKDTQTKQKREPKTARASVSFPAELYATLERIAEEKHVSVAWIVREAAAKYVGDQWPLFDQERRSL</sequence>
<feature type="domain" description="Ribbon-helix-helix protein CopG" evidence="1">
    <location>
        <begin position="18"/>
        <end position="53"/>
    </location>
</feature>
<keyword evidence="3" id="KW-1185">Reference proteome</keyword>
<dbReference type="Proteomes" id="UP001204851">
    <property type="component" value="Unassembled WGS sequence"/>
</dbReference>
<evidence type="ECO:0000313" key="2">
    <source>
        <dbReference type="EMBL" id="MCO5975358.1"/>
    </source>
</evidence>
<organism evidence="2 3">
    <name type="scientific">Ideonella oryzae</name>
    <dbReference type="NCBI Taxonomy" id="2937441"/>
    <lineage>
        <taxon>Bacteria</taxon>
        <taxon>Pseudomonadati</taxon>
        <taxon>Pseudomonadota</taxon>
        <taxon>Betaproteobacteria</taxon>
        <taxon>Burkholderiales</taxon>
        <taxon>Sphaerotilaceae</taxon>
        <taxon>Ideonella</taxon>
    </lineage>
</organism>
<dbReference type="Pfam" id="PF01402">
    <property type="entry name" value="RHH_1"/>
    <property type="match status" value="1"/>
</dbReference>
<accession>A0ABT1BH00</accession>
<dbReference type="CDD" id="cd21631">
    <property type="entry name" value="RHH_CopG_NikR-like"/>
    <property type="match status" value="1"/>
</dbReference>
<name>A0ABT1BH00_9BURK</name>
<gene>
    <name evidence="2" type="ORF">M0L44_01295</name>
</gene>